<reference evidence="1 2" key="1">
    <citation type="submission" date="2020-08" db="EMBL/GenBank/DDBJ databases">
        <title>Sequencing the genomes of 1000 actinobacteria strains.</title>
        <authorList>
            <person name="Klenk H.-P."/>
        </authorList>
    </citation>
    <scope>NUCLEOTIDE SEQUENCE [LARGE SCALE GENOMIC DNA]</scope>
    <source>
        <strain evidence="1 2">DSM 43150</strain>
    </source>
</reference>
<name>A0A7W7MGV4_9ACTN</name>
<protein>
    <submittedName>
        <fullName evidence="1">Uncharacterized protein</fullName>
    </submittedName>
</protein>
<accession>A0A7W7MGV4</accession>
<dbReference type="EMBL" id="JACHNC010000001">
    <property type="protein sequence ID" value="MBB4749852.1"/>
    <property type="molecule type" value="Genomic_DNA"/>
</dbReference>
<evidence type="ECO:0000313" key="2">
    <source>
        <dbReference type="Proteomes" id="UP000590511"/>
    </source>
</evidence>
<proteinExistence type="predicted"/>
<organism evidence="1 2">
    <name type="scientific">Actinoplanes lobatus</name>
    <dbReference type="NCBI Taxonomy" id="113568"/>
    <lineage>
        <taxon>Bacteria</taxon>
        <taxon>Bacillati</taxon>
        <taxon>Actinomycetota</taxon>
        <taxon>Actinomycetes</taxon>
        <taxon>Micromonosporales</taxon>
        <taxon>Micromonosporaceae</taxon>
        <taxon>Actinoplanes</taxon>
    </lineage>
</organism>
<sequence length="32" mass="3236">MASSSPPTMFAMSSSRAISMAEAYLGALPNAS</sequence>
<comment type="caution">
    <text evidence="1">The sequence shown here is derived from an EMBL/GenBank/DDBJ whole genome shotgun (WGS) entry which is preliminary data.</text>
</comment>
<dbReference type="Proteomes" id="UP000590511">
    <property type="component" value="Unassembled WGS sequence"/>
</dbReference>
<evidence type="ECO:0000313" key="1">
    <source>
        <dbReference type="EMBL" id="MBB4749852.1"/>
    </source>
</evidence>
<dbReference type="AlphaFoldDB" id="A0A7W7MGV4"/>
<gene>
    <name evidence="1" type="ORF">BJ964_004013</name>
</gene>